<feature type="transmembrane region" description="Helical" evidence="2">
    <location>
        <begin position="796"/>
        <end position="823"/>
    </location>
</feature>
<feature type="transmembrane region" description="Helical" evidence="2">
    <location>
        <begin position="653"/>
        <end position="679"/>
    </location>
</feature>
<feature type="transmembrane region" description="Helical" evidence="2">
    <location>
        <begin position="402"/>
        <end position="423"/>
    </location>
</feature>
<evidence type="ECO:0000259" key="3">
    <source>
        <dbReference type="Pfam" id="PF14703"/>
    </source>
</evidence>
<evidence type="ECO:0000256" key="1">
    <source>
        <dbReference type="SAM" id="MobiDB-lite"/>
    </source>
</evidence>
<dbReference type="PANTHER" id="PTHR13018">
    <property type="entry name" value="PROBABLE MEMBRANE PROTEIN DUF221-RELATED"/>
    <property type="match status" value="1"/>
</dbReference>
<feature type="compositionally biased region" description="Basic and acidic residues" evidence="1">
    <location>
        <begin position="54"/>
        <end position="68"/>
    </location>
</feature>
<gene>
    <name evidence="4" type="ORF">Ctob_004268</name>
</gene>
<feature type="transmembrane region" description="Helical" evidence="2">
    <location>
        <begin position="724"/>
        <end position="745"/>
    </location>
</feature>
<name>A0A0M0K251_9EUKA</name>
<dbReference type="AlphaFoldDB" id="A0A0M0K251"/>
<keyword evidence="5" id="KW-1185">Reference proteome</keyword>
<dbReference type="EMBL" id="JWZX01001705">
    <property type="protein sequence ID" value="KOO32677.1"/>
    <property type="molecule type" value="Genomic_DNA"/>
</dbReference>
<feature type="transmembrane region" description="Helical" evidence="2">
    <location>
        <begin position="843"/>
        <end position="867"/>
    </location>
</feature>
<protein>
    <recommendedName>
        <fullName evidence="3">CSC1/OSCA1-like cytosolic domain-containing protein</fullName>
    </recommendedName>
</protein>
<feature type="region of interest" description="Disordered" evidence="1">
    <location>
        <begin position="51"/>
        <end position="125"/>
    </location>
</feature>
<feature type="region of interest" description="Disordered" evidence="1">
    <location>
        <begin position="1007"/>
        <end position="1036"/>
    </location>
</feature>
<feature type="transmembrane region" description="Helical" evidence="2">
    <location>
        <begin position="363"/>
        <end position="382"/>
    </location>
</feature>
<dbReference type="Pfam" id="PF14703">
    <property type="entry name" value="PHM7_cyt"/>
    <property type="match status" value="1"/>
</dbReference>
<feature type="domain" description="CSC1/OSCA1-like cytosolic" evidence="3">
    <location>
        <begin position="445"/>
        <end position="597"/>
    </location>
</feature>
<dbReference type="GO" id="GO:0005227">
    <property type="term" value="F:calcium-activated cation channel activity"/>
    <property type="evidence" value="ECO:0007669"/>
    <property type="project" value="InterPro"/>
</dbReference>
<dbReference type="PANTHER" id="PTHR13018:SF135">
    <property type="entry name" value="CSC1_OSCA1-LIKE 7TM REGION DOMAIN-CONTAINING PROTEIN"/>
    <property type="match status" value="1"/>
</dbReference>
<evidence type="ECO:0000313" key="4">
    <source>
        <dbReference type="EMBL" id="KOO32677.1"/>
    </source>
</evidence>
<accession>A0A0M0K251</accession>
<reference evidence="5" key="1">
    <citation type="journal article" date="2015" name="PLoS Genet.">
        <title>Genome Sequence and Transcriptome Analyses of Chrysochromulina tobin: Metabolic Tools for Enhanced Algal Fitness in the Prominent Order Prymnesiales (Haptophyceae).</title>
        <authorList>
            <person name="Hovde B.T."/>
            <person name="Deodato C.R."/>
            <person name="Hunsperger H.M."/>
            <person name="Ryken S.A."/>
            <person name="Yost W."/>
            <person name="Jha R.K."/>
            <person name="Patterson J."/>
            <person name="Monnat R.J. Jr."/>
            <person name="Barlow S.B."/>
            <person name="Starkenburg S.R."/>
            <person name="Cattolico R.A."/>
        </authorList>
    </citation>
    <scope>NUCLEOTIDE SEQUENCE</scope>
    <source>
        <strain evidence="5">CCMP291</strain>
    </source>
</reference>
<dbReference type="OrthoDB" id="192629at2759"/>
<dbReference type="InterPro" id="IPR045122">
    <property type="entry name" value="Csc1-like"/>
</dbReference>
<keyword evidence="2" id="KW-0812">Transmembrane</keyword>
<dbReference type="InterPro" id="IPR027815">
    <property type="entry name" value="CSC1/OSCA1-like_cyt"/>
</dbReference>
<feature type="compositionally biased region" description="Low complexity" evidence="1">
    <location>
        <begin position="104"/>
        <end position="115"/>
    </location>
</feature>
<dbReference type="GO" id="GO:0005886">
    <property type="term" value="C:plasma membrane"/>
    <property type="evidence" value="ECO:0007669"/>
    <property type="project" value="TreeGrafter"/>
</dbReference>
<feature type="transmembrane region" description="Helical" evidence="2">
    <location>
        <begin position="609"/>
        <end position="633"/>
    </location>
</feature>
<dbReference type="GO" id="GO:0003676">
    <property type="term" value="F:nucleic acid binding"/>
    <property type="evidence" value="ECO:0007669"/>
    <property type="project" value="InterPro"/>
</dbReference>
<dbReference type="SUPFAM" id="SSF54928">
    <property type="entry name" value="RNA-binding domain, RBD"/>
    <property type="match status" value="1"/>
</dbReference>
<feature type="region of interest" description="Disordered" evidence="1">
    <location>
        <begin position="184"/>
        <end position="206"/>
    </location>
</feature>
<comment type="caution">
    <text evidence="4">The sequence shown here is derived from an EMBL/GenBank/DDBJ whole genome shotgun (WGS) entry which is preliminary data.</text>
</comment>
<dbReference type="InterPro" id="IPR035979">
    <property type="entry name" value="RBD_domain_sf"/>
</dbReference>
<organism evidence="4 5">
    <name type="scientific">Chrysochromulina tobinii</name>
    <dbReference type="NCBI Taxonomy" id="1460289"/>
    <lineage>
        <taxon>Eukaryota</taxon>
        <taxon>Haptista</taxon>
        <taxon>Haptophyta</taxon>
        <taxon>Prymnesiophyceae</taxon>
        <taxon>Prymnesiales</taxon>
        <taxon>Chrysochromulinaceae</taxon>
        <taxon>Chrysochromulina</taxon>
    </lineage>
</organism>
<sequence>MMSEHRSAVFVPQPVAVRRLPPVKMHATLMAARAAPPMPSSFQSALPAVVPISESDRPPPADAAEKQPAKQATAPPPALTENAGMELVSPSEPAMKPMPSVERTTAASTASTGTSHGQQPRSTGILPETAEFSPELVANSSGLTVHLATAAPDIALEPPLPPQVNAIGNYGAPAAAHGQPQRISSQLSGDLHPVPPAPARKKRMSRREAEIVAACDRRFEAMDSAGQERVADAARYVQRFWRETVSHTMYIEKLRREHFKPSLDKARRHAISFLPKDRHGQLYPIWTPFKSFHSMGCGVALYMYVLHWWSALFFALAIITSSLLFLYCEGAGMSPGTRNLYTIHALGNWGTYLDLNRSAVFEVWLIMPFTGATTFGGVGRRLNDENSSGDASPGFPQQMEPLPASFGAVEVLVALLLTWFTYWQSNQVTNLSQRITHVDTTSANYTVMVSRMPTRRVPHAEIAGYFARWGDVVHVHVVCHYRDLILAARERSAAREALHAAHVEWHLAKTNSYPHSKLMRCVDKVARAKRRLARAHAAVRSVASVDPQPTGHVFVTFDTVDSAVACIADNDEKRFFSGAGPLLLRMAPEPEDIIWENLQYSLASRMTRYVLTSALLTALVIFNTAAISVTQVWQQQTVERFSSGGPGAPDFLALAAVTGVALGVLLFGYISMLASVPLVAYHFEKWQQFQNREVNIMMRLALFQILIPTASITLFAVLNDYQMAAAWYLRGGGTIINSLAVDLVLVNMGVDYFRIDVWFFRKVLAPRAKTQRRMNALYKRDADIYLSFRLQLMCKFFVCGLLYSTAFPILYLICFATYCIGSLVDRTNFLRVWAPPPPTSNRLIAIVTRVIVPITVLLHTVMAFLLFRAVDETRATGWSTASTLACVAIGLSAPPILYFLLREHSTRAGGQRIGIVPENRLKTFREWFLDLKEDGGAGQASGRRWMPTETFRETSDLGHYVPPLGRALLIEAGVELALQNGGAPLAMARRPSVASCSGRQRRDSAESFGLCGGRAVSTGAEQDESDERDLEPPKRIGLNHSASAATLDCGHRLPSFRPAPLVVEGEDIVAPRPYTTQGRMEAVLDTPQHLPRTQPREFRSEPGAFGRALGRAQSTLD</sequence>
<keyword evidence="2" id="KW-0472">Membrane</keyword>
<feature type="transmembrane region" description="Helical" evidence="2">
    <location>
        <begin position="879"/>
        <end position="901"/>
    </location>
</feature>
<dbReference type="Proteomes" id="UP000037460">
    <property type="component" value="Unassembled WGS sequence"/>
</dbReference>
<proteinExistence type="predicted"/>
<feature type="region of interest" description="Disordered" evidence="1">
    <location>
        <begin position="1086"/>
        <end position="1117"/>
    </location>
</feature>
<evidence type="ECO:0000313" key="5">
    <source>
        <dbReference type="Proteomes" id="UP000037460"/>
    </source>
</evidence>
<evidence type="ECO:0000256" key="2">
    <source>
        <dbReference type="SAM" id="Phobius"/>
    </source>
</evidence>
<feature type="transmembrane region" description="Helical" evidence="2">
    <location>
        <begin position="700"/>
        <end position="718"/>
    </location>
</feature>
<keyword evidence="2" id="KW-1133">Transmembrane helix</keyword>
<feature type="transmembrane region" description="Helical" evidence="2">
    <location>
        <begin position="301"/>
        <end position="328"/>
    </location>
</feature>